<feature type="region of interest" description="Disordered" evidence="1">
    <location>
        <begin position="194"/>
        <end position="214"/>
    </location>
</feature>
<dbReference type="RefSeq" id="XP_018153089.1">
    <property type="nucleotide sequence ID" value="XM_018306248.1"/>
</dbReference>
<accession>A0A1B7XXV8</accession>
<dbReference type="KEGG" id="chig:CH63R_11274"/>
<dbReference type="Proteomes" id="UP000092177">
    <property type="component" value="Chromosome 8"/>
</dbReference>
<dbReference type="EMBL" id="LTAN01000008">
    <property type="protein sequence ID" value="OBR04571.1"/>
    <property type="molecule type" value="Genomic_DNA"/>
</dbReference>
<sequence>MSSAPKDASYYKPTEAYALRERIRRAEEQLQGEYDRHSLVCQGSAKLPQRTHRNICDAYVWTADGGNYQEARSTLDMVKLEVGGSLEKDSSLGTSTEAEVSVLTLTASYSVEAMSTTHLNFVMTKDQSSEEGFELAMELPPSVNIRYMDPNTGRYLKTPGAVDAYRWMSFWLEPSLEATDTFFEHVLDHTWLEKSPEPNAQCPTVADSARRTGE</sequence>
<comment type="caution">
    <text evidence="2">The sequence shown here is derived from an EMBL/GenBank/DDBJ whole genome shotgun (WGS) entry which is preliminary data.</text>
</comment>
<gene>
    <name evidence="2" type="ORF">CH63R_11274</name>
</gene>
<evidence type="ECO:0000256" key="1">
    <source>
        <dbReference type="SAM" id="MobiDB-lite"/>
    </source>
</evidence>
<keyword evidence="3" id="KW-1185">Reference proteome</keyword>
<protein>
    <submittedName>
        <fullName evidence="2">Uncharacterized protein</fullName>
    </submittedName>
</protein>
<dbReference type="OrthoDB" id="4815294at2759"/>
<name>A0A1B7XXV8_COLHI</name>
<dbReference type="GeneID" id="28870355"/>
<dbReference type="AlphaFoldDB" id="A0A1B7XXV8"/>
<organism evidence="2 3">
    <name type="scientific">Colletotrichum higginsianum (strain IMI 349063)</name>
    <name type="common">Crucifer anthracnose fungus</name>
    <dbReference type="NCBI Taxonomy" id="759273"/>
    <lineage>
        <taxon>Eukaryota</taxon>
        <taxon>Fungi</taxon>
        <taxon>Dikarya</taxon>
        <taxon>Ascomycota</taxon>
        <taxon>Pezizomycotina</taxon>
        <taxon>Sordariomycetes</taxon>
        <taxon>Hypocreomycetidae</taxon>
        <taxon>Glomerellales</taxon>
        <taxon>Glomerellaceae</taxon>
        <taxon>Colletotrichum</taxon>
        <taxon>Colletotrichum destructivum species complex</taxon>
    </lineage>
</organism>
<proteinExistence type="predicted"/>
<reference evidence="3" key="1">
    <citation type="journal article" date="2017" name="BMC Genomics">
        <title>Gapless genome assembly of Colletotrichum higginsianum reveals chromosome structure and association of transposable elements with secondary metabolite gene clusters.</title>
        <authorList>
            <person name="Dallery J.-F."/>
            <person name="Lapalu N."/>
            <person name="Zampounis A."/>
            <person name="Pigne S."/>
            <person name="Luyten I."/>
            <person name="Amselem J."/>
            <person name="Wittenberg A.H.J."/>
            <person name="Zhou S."/>
            <person name="de Queiroz M.V."/>
            <person name="Robin G.P."/>
            <person name="Auger A."/>
            <person name="Hainaut M."/>
            <person name="Henrissat B."/>
            <person name="Kim K.-T."/>
            <person name="Lee Y.-H."/>
            <person name="Lespinet O."/>
            <person name="Schwartz D.C."/>
            <person name="Thon M.R."/>
            <person name="O'Connell R.J."/>
        </authorList>
    </citation>
    <scope>NUCLEOTIDE SEQUENCE [LARGE SCALE GENOMIC DNA]</scope>
    <source>
        <strain evidence="3">IMI 349063</strain>
    </source>
</reference>
<evidence type="ECO:0000313" key="3">
    <source>
        <dbReference type="Proteomes" id="UP000092177"/>
    </source>
</evidence>
<evidence type="ECO:0000313" key="2">
    <source>
        <dbReference type="EMBL" id="OBR04571.1"/>
    </source>
</evidence>
<dbReference type="VEuPathDB" id="FungiDB:CH63R_11274"/>